<gene>
    <name evidence="2" type="ORF">LCGC14_0297890</name>
</gene>
<protein>
    <recommendedName>
        <fullName evidence="1">Putative exodeoxyribonuclease 8 PDDEXK-like domain-containing protein</fullName>
    </recommendedName>
</protein>
<dbReference type="Gene3D" id="3.90.320.10">
    <property type="match status" value="1"/>
</dbReference>
<reference evidence="2" key="1">
    <citation type="journal article" date="2015" name="Nature">
        <title>Complex archaea that bridge the gap between prokaryotes and eukaryotes.</title>
        <authorList>
            <person name="Spang A."/>
            <person name="Saw J.H."/>
            <person name="Jorgensen S.L."/>
            <person name="Zaremba-Niedzwiedzka K."/>
            <person name="Martijn J."/>
            <person name="Lind A.E."/>
            <person name="van Eijk R."/>
            <person name="Schleper C."/>
            <person name="Guy L."/>
            <person name="Ettema T.J."/>
        </authorList>
    </citation>
    <scope>NUCLEOTIDE SEQUENCE</scope>
</reference>
<dbReference type="InterPro" id="IPR011604">
    <property type="entry name" value="PDDEXK-like_dom_sf"/>
</dbReference>
<sequence length="298" mass="33721">MTEQREIIECPEPGIYYGIPEETYHAWDAFSKSKVGELIKSPAHMQARLREGLDTAAVRLGSLTDTVVFDPDKLLERFSIQPSTYVDDKKETKPWNINAKKCKEILAQLEATGKGKPISNAMYQAAMALREAVKHQPAAMGLLQHGQSQVSIVWDDPDTGVRCKARLDWYWPAHSITDLKTTKDGSLEGFPREMNKYGYHIQAAVYTEAVAVHTGKDLPFFIIAAEKPARNHAVGVYQVGEDSILAGRNVWKRALYKYRECKENNHWPGYSPFIEPIDIPDWAIRAELGEEISNVREF</sequence>
<comment type="caution">
    <text evidence="2">The sequence shown here is derived from an EMBL/GenBank/DDBJ whole genome shotgun (WGS) entry which is preliminary data.</text>
</comment>
<dbReference type="Pfam" id="PF12684">
    <property type="entry name" value="DUF3799"/>
    <property type="match status" value="1"/>
</dbReference>
<evidence type="ECO:0000313" key="2">
    <source>
        <dbReference type="EMBL" id="KKN83550.1"/>
    </source>
</evidence>
<feature type="domain" description="Putative exodeoxyribonuclease 8 PDDEXK-like" evidence="1">
    <location>
        <begin position="31"/>
        <end position="271"/>
    </location>
</feature>
<accession>A0A0F9TR59</accession>
<name>A0A0F9TR59_9ZZZZ</name>
<dbReference type="EMBL" id="LAZR01000183">
    <property type="protein sequence ID" value="KKN83550.1"/>
    <property type="molecule type" value="Genomic_DNA"/>
</dbReference>
<dbReference type="InterPro" id="IPR024432">
    <property type="entry name" value="Put_RecE_PDDEXK-like_dom"/>
</dbReference>
<proteinExistence type="predicted"/>
<evidence type="ECO:0000259" key="1">
    <source>
        <dbReference type="Pfam" id="PF12684"/>
    </source>
</evidence>
<organism evidence="2">
    <name type="scientific">marine sediment metagenome</name>
    <dbReference type="NCBI Taxonomy" id="412755"/>
    <lineage>
        <taxon>unclassified sequences</taxon>
        <taxon>metagenomes</taxon>
        <taxon>ecological metagenomes</taxon>
    </lineage>
</organism>
<dbReference type="AlphaFoldDB" id="A0A0F9TR59"/>